<dbReference type="InterPro" id="IPR013922">
    <property type="entry name" value="Cyclin_PHO80-like"/>
</dbReference>
<dbReference type="PANTHER" id="PTHR15615:SF10">
    <property type="entry name" value="PHO85 CYCLIN-2-RELATED"/>
    <property type="match status" value="1"/>
</dbReference>
<dbReference type="Proteomes" id="UP001497453">
    <property type="component" value="Chromosome 2"/>
</dbReference>
<dbReference type="Pfam" id="PF00134">
    <property type="entry name" value="Cyclin_N"/>
    <property type="match status" value="1"/>
</dbReference>
<feature type="compositionally biased region" description="Low complexity" evidence="1">
    <location>
        <begin position="266"/>
        <end position="278"/>
    </location>
</feature>
<dbReference type="InterPro" id="IPR036915">
    <property type="entry name" value="Cyclin-like_sf"/>
</dbReference>
<evidence type="ECO:0000256" key="1">
    <source>
        <dbReference type="SAM" id="MobiDB-lite"/>
    </source>
</evidence>
<gene>
    <name evidence="3" type="ORF">GFSPODELE1_LOCUS3394</name>
</gene>
<dbReference type="Gene3D" id="1.10.472.10">
    <property type="entry name" value="Cyclin-like"/>
    <property type="match status" value="1"/>
</dbReference>
<feature type="domain" description="Cyclin N-terminal" evidence="2">
    <location>
        <begin position="77"/>
        <end position="177"/>
    </location>
</feature>
<dbReference type="EMBL" id="OZ037945">
    <property type="protein sequence ID" value="CAL1701022.1"/>
    <property type="molecule type" value="Genomic_DNA"/>
</dbReference>
<dbReference type="PANTHER" id="PTHR15615">
    <property type="match status" value="1"/>
</dbReference>
<feature type="region of interest" description="Disordered" evidence="1">
    <location>
        <begin position="217"/>
        <end position="236"/>
    </location>
</feature>
<sequence>MSADDRHPASLIPVRLHEPALVDLMRQRINLDMVSHIAQQAVRVINLGDDSELFPTPPHTPEKASPSQSERSLSPRLPTLNDFIIILVHNSRVQIPSLLTTLIYLERLRNKLPRMAKGMPCTRHRVFLATLIVACKYLNDSAPKNKHWAEYAGNMFDPAEINLMEKQLLFLLDYDLRFNEQEAIAHFSPFMPRLSPTAKEARAAAVSCAKARVQAAVSMPPTPPHESLEVSAPSSAPLSGVQNLVKRFSSTYLSVSGNVSDRPRPISRASSSSTLDSEGTSEDSESDWTTSDSAEYSPTSTEASSIYECEVEMDDAKGEDHPQQRISMHPASRQGRKVSTTSTCTITSDSTIVSGGSEVRHPSVKGKLSPRIGLGRGSGFRTNSSGASGIPRSSTSSLGTSSASFLSRMWGAALKGHSQDKKDGQEGSEPLESSGTSSSFRRLAHSRSSVLRSQQNKAIDA</sequence>
<name>A0ABP1D3K1_9APHY</name>
<feature type="compositionally biased region" description="Low complexity" evidence="1">
    <location>
        <begin position="338"/>
        <end position="354"/>
    </location>
</feature>
<feature type="region of interest" description="Disordered" evidence="1">
    <location>
        <begin position="414"/>
        <end position="461"/>
    </location>
</feature>
<evidence type="ECO:0000313" key="4">
    <source>
        <dbReference type="Proteomes" id="UP001497453"/>
    </source>
</evidence>
<accession>A0ABP1D3K1</accession>
<protein>
    <recommendedName>
        <fullName evidence="2">Cyclin N-terminal domain-containing protein</fullName>
    </recommendedName>
</protein>
<feature type="compositionally biased region" description="Low complexity" evidence="1">
    <location>
        <begin position="393"/>
        <end position="402"/>
    </location>
</feature>
<feature type="compositionally biased region" description="Polar residues" evidence="1">
    <location>
        <begin position="446"/>
        <end position="461"/>
    </location>
</feature>
<feature type="region of interest" description="Disordered" evidence="1">
    <location>
        <begin position="255"/>
        <end position="402"/>
    </location>
</feature>
<evidence type="ECO:0000313" key="3">
    <source>
        <dbReference type="EMBL" id="CAL1701022.1"/>
    </source>
</evidence>
<evidence type="ECO:0000259" key="2">
    <source>
        <dbReference type="Pfam" id="PF00134"/>
    </source>
</evidence>
<organism evidence="3 4">
    <name type="scientific">Somion occarium</name>
    <dbReference type="NCBI Taxonomy" id="3059160"/>
    <lineage>
        <taxon>Eukaryota</taxon>
        <taxon>Fungi</taxon>
        <taxon>Dikarya</taxon>
        <taxon>Basidiomycota</taxon>
        <taxon>Agaricomycotina</taxon>
        <taxon>Agaricomycetes</taxon>
        <taxon>Polyporales</taxon>
        <taxon>Cerrenaceae</taxon>
        <taxon>Somion</taxon>
    </lineage>
</organism>
<feature type="compositionally biased region" description="Low complexity" evidence="1">
    <location>
        <begin position="427"/>
        <end position="439"/>
    </location>
</feature>
<feature type="region of interest" description="Disordered" evidence="1">
    <location>
        <begin position="52"/>
        <end position="74"/>
    </location>
</feature>
<keyword evidence="4" id="KW-1185">Reference proteome</keyword>
<dbReference type="SUPFAM" id="SSF47954">
    <property type="entry name" value="Cyclin-like"/>
    <property type="match status" value="1"/>
</dbReference>
<dbReference type="CDD" id="cd20557">
    <property type="entry name" value="CYCLIN_ScPCL1-like"/>
    <property type="match status" value="1"/>
</dbReference>
<proteinExistence type="predicted"/>
<reference evidence="4" key="1">
    <citation type="submission" date="2024-04" db="EMBL/GenBank/DDBJ databases">
        <authorList>
            <person name="Shaw F."/>
            <person name="Minotto A."/>
        </authorList>
    </citation>
    <scope>NUCLEOTIDE SEQUENCE [LARGE SCALE GENOMIC DNA]</scope>
</reference>
<feature type="compositionally biased region" description="Basic and acidic residues" evidence="1">
    <location>
        <begin position="314"/>
        <end position="323"/>
    </location>
</feature>
<dbReference type="InterPro" id="IPR006671">
    <property type="entry name" value="Cyclin_N"/>
</dbReference>